<feature type="transmembrane region" description="Helical" evidence="6">
    <location>
        <begin position="12"/>
        <end position="38"/>
    </location>
</feature>
<dbReference type="EMBL" id="JAEHHL010000002">
    <property type="protein sequence ID" value="MBK0398891.1"/>
    <property type="molecule type" value="Genomic_DNA"/>
</dbReference>
<sequence>MMPRLEARAEPSAWMSIASPVIAIGLTLVAGAMLLTALGRDPAEALWVYFVSPFTDAYSRAELVVKAVPLALIGAGLAVSFRANVWNIGAAGQYVAGAMAGGLVALGAPEATGTAWYVLYLAAGAAGGIAWAAIPAFLRTRFNANEILVSLMLTYVAVLLLDWAVRGPWRDPLGFGFPQSRDFTQTFHTPVILEGTRLHAGVLIAVIAAVALTLMMDRTLRGFELRVIGAAPRAGAFAGFSQTGAVWFALLVSGGLAGLAGAIEVSATVHQLQPDISAGYGFVAIIAAFLGRLNPAGALFGALILAVSYIGGENAQILLKLPKNVTGIFQGMLLFFLLGCDTLIRYRIVWGRRLAP</sequence>
<feature type="transmembrane region" description="Helical" evidence="6">
    <location>
        <begin position="147"/>
        <end position="165"/>
    </location>
</feature>
<dbReference type="Pfam" id="PF02653">
    <property type="entry name" value="BPD_transp_2"/>
    <property type="match status" value="1"/>
</dbReference>
<reference evidence="7" key="1">
    <citation type="submission" date="2020-12" db="EMBL/GenBank/DDBJ databases">
        <title>Bacterial taxonomy.</title>
        <authorList>
            <person name="Pan X."/>
        </authorList>
    </citation>
    <scope>NUCLEOTIDE SEQUENCE</scope>
    <source>
        <strain evidence="7">M0105</strain>
    </source>
</reference>
<evidence type="ECO:0000256" key="5">
    <source>
        <dbReference type="ARBA" id="ARBA00023136"/>
    </source>
</evidence>
<dbReference type="CDD" id="cd06580">
    <property type="entry name" value="TM_PBP1_transp_TpRbsC_like"/>
    <property type="match status" value="1"/>
</dbReference>
<dbReference type="Proteomes" id="UP000655420">
    <property type="component" value="Unassembled WGS sequence"/>
</dbReference>
<feature type="transmembrane region" description="Helical" evidence="6">
    <location>
        <begin position="91"/>
        <end position="109"/>
    </location>
</feature>
<dbReference type="RefSeq" id="WP_200608593.1">
    <property type="nucleotide sequence ID" value="NZ_JAEHHL010000002.1"/>
</dbReference>
<organism evidence="7 8">
    <name type="scientific">Thermohalobaculum xanthum</name>
    <dbReference type="NCBI Taxonomy" id="2753746"/>
    <lineage>
        <taxon>Bacteria</taxon>
        <taxon>Pseudomonadati</taxon>
        <taxon>Pseudomonadota</taxon>
        <taxon>Alphaproteobacteria</taxon>
        <taxon>Rhodobacterales</taxon>
        <taxon>Paracoccaceae</taxon>
        <taxon>Thermohalobaculum</taxon>
    </lineage>
</organism>
<evidence type="ECO:0000256" key="1">
    <source>
        <dbReference type="ARBA" id="ARBA00004651"/>
    </source>
</evidence>
<feature type="transmembrane region" description="Helical" evidence="6">
    <location>
        <begin position="58"/>
        <end position="79"/>
    </location>
</feature>
<keyword evidence="4 6" id="KW-1133">Transmembrane helix</keyword>
<accession>A0A8J7M5J1</accession>
<feature type="transmembrane region" description="Helical" evidence="6">
    <location>
        <begin position="325"/>
        <end position="344"/>
    </location>
</feature>
<comment type="caution">
    <text evidence="7">The sequence shown here is derived from an EMBL/GenBank/DDBJ whole genome shotgun (WGS) entry which is preliminary data.</text>
</comment>
<comment type="subcellular location">
    <subcellularLocation>
        <location evidence="1">Cell membrane</location>
        <topology evidence="1">Multi-pass membrane protein</topology>
    </subcellularLocation>
</comment>
<dbReference type="PANTHER" id="PTHR47089:SF1">
    <property type="entry name" value="GUANOSINE ABC TRANSPORTER PERMEASE PROTEIN NUPP"/>
    <property type="match status" value="1"/>
</dbReference>
<dbReference type="PANTHER" id="PTHR47089">
    <property type="entry name" value="ABC TRANSPORTER, PERMEASE PROTEIN"/>
    <property type="match status" value="1"/>
</dbReference>
<keyword evidence="5 6" id="KW-0472">Membrane</keyword>
<evidence type="ECO:0000256" key="6">
    <source>
        <dbReference type="SAM" id="Phobius"/>
    </source>
</evidence>
<evidence type="ECO:0000256" key="2">
    <source>
        <dbReference type="ARBA" id="ARBA00022475"/>
    </source>
</evidence>
<evidence type="ECO:0000313" key="8">
    <source>
        <dbReference type="Proteomes" id="UP000655420"/>
    </source>
</evidence>
<protein>
    <submittedName>
        <fullName evidence="7">ABC transporter permease</fullName>
    </submittedName>
</protein>
<keyword evidence="3 6" id="KW-0812">Transmembrane</keyword>
<feature type="transmembrane region" description="Helical" evidence="6">
    <location>
        <begin position="272"/>
        <end position="291"/>
    </location>
</feature>
<name>A0A8J7M5J1_9RHOB</name>
<proteinExistence type="predicted"/>
<dbReference type="AlphaFoldDB" id="A0A8J7M5J1"/>
<feature type="transmembrane region" description="Helical" evidence="6">
    <location>
        <begin position="298"/>
        <end position="319"/>
    </location>
</feature>
<feature type="transmembrane region" description="Helical" evidence="6">
    <location>
        <begin position="237"/>
        <end position="260"/>
    </location>
</feature>
<dbReference type="InterPro" id="IPR001851">
    <property type="entry name" value="ABC_transp_permease"/>
</dbReference>
<evidence type="ECO:0000256" key="4">
    <source>
        <dbReference type="ARBA" id="ARBA00022989"/>
    </source>
</evidence>
<keyword evidence="8" id="KW-1185">Reference proteome</keyword>
<keyword evidence="2" id="KW-1003">Cell membrane</keyword>
<evidence type="ECO:0000313" key="7">
    <source>
        <dbReference type="EMBL" id="MBK0398891.1"/>
    </source>
</evidence>
<gene>
    <name evidence="7" type="ORF">H0I76_06800</name>
</gene>
<feature type="transmembrane region" description="Helical" evidence="6">
    <location>
        <begin position="198"/>
        <end position="216"/>
    </location>
</feature>
<dbReference type="GO" id="GO:0005886">
    <property type="term" value="C:plasma membrane"/>
    <property type="evidence" value="ECO:0007669"/>
    <property type="project" value="UniProtKB-SubCell"/>
</dbReference>
<dbReference type="GO" id="GO:0022857">
    <property type="term" value="F:transmembrane transporter activity"/>
    <property type="evidence" value="ECO:0007669"/>
    <property type="project" value="InterPro"/>
</dbReference>
<feature type="transmembrane region" description="Helical" evidence="6">
    <location>
        <begin position="115"/>
        <end position="138"/>
    </location>
</feature>
<evidence type="ECO:0000256" key="3">
    <source>
        <dbReference type="ARBA" id="ARBA00022692"/>
    </source>
</evidence>